<evidence type="ECO:0000313" key="2">
    <source>
        <dbReference type="Proteomes" id="UP001732700"/>
    </source>
</evidence>
<reference evidence="1" key="1">
    <citation type="submission" date="2021-05" db="EMBL/GenBank/DDBJ databases">
        <authorList>
            <person name="Scholz U."/>
            <person name="Mascher M."/>
            <person name="Fiebig A."/>
        </authorList>
    </citation>
    <scope>NUCLEOTIDE SEQUENCE [LARGE SCALE GENOMIC DNA]</scope>
</reference>
<proteinExistence type="predicted"/>
<dbReference type="EnsemblPlants" id="AVESA.00010b.r2.7CG0658560.1">
    <property type="protein sequence ID" value="AVESA.00010b.r2.7CG0658560.1.CDS"/>
    <property type="gene ID" value="AVESA.00010b.r2.7CG0658560"/>
</dbReference>
<accession>A0ACD5ZYA6</accession>
<dbReference type="Proteomes" id="UP001732700">
    <property type="component" value="Chromosome 7C"/>
</dbReference>
<reference evidence="1" key="2">
    <citation type="submission" date="2025-09" db="UniProtKB">
        <authorList>
            <consortium name="EnsemblPlants"/>
        </authorList>
    </citation>
    <scope>IDENTIFICATION</scope>
</reference>
<protein>
    <submittedName>
        <fullName evidence="1">Uncharacterized protein</fullName>
    </submittedName>
</protein>
<evidence type="ECO:0000313" key="1">
    <source>
        <dbReference type="EnsemblPlants" id="AVESA.00010b.r2.7CG0658560.1.CDS"/>
    </source>
</evidence>
<sequence>MSSIIYSRFMQSLYIRRQYFQKISGHAAACFSIIRVLLLHWHDRMSMCLRMYARRRQRRSGLRNFFKSRSLSLSMPWSENSVSDKGHSWATLKSNLKNNNRRLLLAEKNRCKFVATSSRQEDRLHQFRSSCSSCTMRSITHLFFFFWSLILLVCFLPHETFADDTTDGNLCNHRCGGAIVSHETSYSAAAAASGVCQRRCGGATPVPYPFGFSAGCPIPLSCDANGSVPLLRDNGTSYSVISFNSTSSAVLIAFPPSCSRSVLEARRSLSGANYAVSSRTGLFLLGCPEITMSVCSVPAGVMSNLSRTAQCTLSTASVACVSSAAMNGTDPVTFLRWEKGESSKCNYVLTSASDIYTVDGTTSLQFGVAELGWWLNGTCAGGDERCSANATCSDIESPSGSAGHRCACVPGMDGDGFLAGDGCYVRGGDTSSSSPRKLALLVGLPAAFLISLGIPAYLLIRWRRRRNATKQLPKARATATLFRGELVEEELGQGASGPRRFFYHELAAATDNFSNDKALGRGGFGSVYRGFLSDMNREVAVKRVSETSRQGWKEFVSEVNIISRLRHRNLVQLIGWCHGGDELLLVYELMHNGSLDTHLYKQDCVLAWPVRYEIVLGIGSALLYLHQDTEQRVVHRDIKPSNIMLDASFTAKLGDFGLARLINDGRKSHTTGMAGTLGYIDPESVLTGRASVESDVYSFGVVLLEVACGKCPAVVHENGDVVHLVQWVWDLYGGGVILGAADERLRGKFDGHEIERVMVVGLWCAHPDRGLRPSIRQAINVLRFEAPLPSLPPRMPVATYGPPTNHFSFGTLVLTSANGR</sequence>
<keyword evidence="2" id="KW-1185">Reference proteome</keyword>
<organism evidence="1 2">
    <name type="scientific">Avena sativa</name>
    <name type="common">Oat</name>
    <dbReference type="NCBI Taxonomy" id="4498"/>
    <lineage>
        <taxon>Eukaryota</taxon>
        <taxon>Viridiplantae</taxon>
        <taxon>Streptophyta</taxon>
        <taxon>Embryophyta</taxon>
        <taxon>Tracheophyta</taxon>
        <taxon>Spermatophyta</taxon>
        <taxon>Magnoliopsida</taxon>
        <taxon>Liliopsida</taxon>
        <taxon>Poales</taxon>
        <taxon>Poaceae</taxon>
        <taxon>BOP clade</taxon>
        <taxon>Pooideae</taxon>
        <taxon>Poodae</taxon>
        <taxon>Poeae</taxon>
        <taxon>Poeae Chloroplast Group 1 (Aveneae type)</taxon>
        <taxon>Aveninae</taxon>
        <taxon>Avena</taxon>
    </lineage>
</organism>
<name>A0ACD5ZYA6_AVESA</name>